<dbReference type="Pfam" id="PF03171">
    <property type="entry name" value="2OG-FeII_Oxy"/>
    <property type="match status" value="1"/>
</dbReference>
<dbReference type="InterPro" id="IPR005123">
    <property type="entry name" value="Oxoglu/Fe-dep_dioxygenase_dom"/>
</dbReference>
<evidence type="ECO:0000259" key="6">
    <source>
        <dbReference type="PROSITE" id="PS51471"/>
    </source>
</evidence>
<dbReference type="AlphaFoldDB" id="A0A1E4U0E1"/>
<keyword evidence="2 5" id="KW-0479">Metal-binding</keyword>
<proteinExistence type="inferred from homology"/>
<keyword evidence="4 5" id="KW-0408">Iron</keyword>
<evidence type="ECO:0000313" key="8">
    <source>
        <dbReference type="Proteomes" id="UP000094236"/>
    </source>
</evidence>
<evidence type="ECO:0000256" key="5">
    <source>
        <dbReference type="RuleBase" id="RU003682"/>
    </source>
</evidence>
<feature type="domain" description="Fe2OG dioxygenase" evidence="6">
    <location>
        <begin position="192"/>
        <end position="305"/>
    </location>
</feature>
<dbReference type="Proteomes" id="UP000094236">
    <property type="component" value="Unassembled WGS sequence"/>
</dbReference>
<accession>A0A1E4U0E1</accession>
<evidence type="ECO:0000313" key="7">
    <source>
        <dbReference type="EMBL" id="ODV97465.1"/>
    </source>
</evidence>
<dbReference type="GO" id="GO:0044283">
    <property type="term" value="P:small molecule biosynthetic process"/>
    <property type="evidence" value="ECO:0007669"/>
    <property type="project" value="UniProtKB-ARBA"/>
</dbReference>
<keyword evidence="8" id="KW-1185">Reference proteome</keyword>
<dbReference type="PROSITE" id="PS51471">
    <property type="entry name" value="FE2OG_OXY"/>
    <property type="match status" value="1"/>
</dbReference>
<keyword evidence="3 5" id="KW-0560">Oxidoreductase</keyword>
<dbReference type="OrthoDB" id="288590at2759"/>
<evidence type="ECO:0000256" key="3">
    <source>
        <dbReference type="ARBA" id="ARBA00023002"/>
    </source>
</evidence>
<dbReference type="InterPro" id="IPR026992">
    <property type="entry name" value="DIOX_N"/>
</dbReference>
<dbReference type="EMBL" id="KV454012">
    <property type="protein sequence ID" value="ODV97465.1"/>
    <property type="molecule type" value="Genomic_DNA"/>
</dbReference>
<dbReference type="GO" id="GO:0046872">
    <property type="term" value="F:metal ion binding"/>
    <property type="evidence" value="ECO:0007669"/>
    <property type="project" value="UniProtKB-KW"/>
</dbReference>
<dbReference type="PANTHER" id="PTHR10209">
    <property type="entry name" value="OXIDOREDUCTASE, 2OG-FE II OXYGENASE FAMILY PROTEIN"/>
    <property type="match status" value="1"/>
</dbReference>
<evidence type="ECO:0000256" key="2">
    <source>
        <dbReference type="ARBA" id="ARBA00022723"/>
    </source>
</evidence>
<dbReference type="InterPro" id="IPR027443">
    <property type="entry name" value="IPNS-like_sf"/>
</dbReference>
<comment type="similarity">
    <text evidence="1 5">Belongs to the iron/ascorbate-dependent oxidoreductase family.</text>
</comment>
<protein>
    <recommendedName>
        <fullName evidence="6">Fe2OG dioxygenase domain-containing protein</fullName>
    </recommendedName>
</protein>
<sequence length="343" mass="39087">MSSVTTTVEVVDTTTSPTSSLPIIDFSPFFSGKPEEKLETGKQMVKVLREVGFMYIINHGIEQKEIDDIFEWSKKFFELSDEQKSKCPHPPNGAHHRGWSALGKEKVVQMVFDEKEISNLRKHPDVKESFDVGKEDGYYCNFWPEDTDIPGFKAGCQNYYNKATLTSKYFLRALALGMDLNEDFFLNYHIDSENQLRLLHYPPTKEQDLRNGSTERIAAHTDFGTMTLLLQDSCGGLEVEDPYHKGVFIPAPYVPGALVVNTGDFLMRWSNNALKSTLHRVRAPPIISETGYSKVRYSIPFFISADRTKTIDCLPGTYSEENPKKYEPINALEYLSMRLNATY</sequence>
<evidence type="ECO:0000256" key="4">
    <source>
        <dbReference type="ARBA" id="ARBA00023004"/>
    </source>
</evidence>
<dbReference type="GO" id="GO:0016491">
    <property type="term" value="F:oxidoreductase activity"/>
    <property type="evidence" value="ECO:0007669"/>
    <property type="project" value="UniProtKB-KW"/>
</dbReference>
<name>A0A1E4U0E1_PACTA</name>
<dbReference type="STRING" id="669874.A0A1E4U0E1"/>
<dbReference type="Gene3D" id="2.60.120.330">
    <property type="entry name" value="B-lactam Antibiotic, Isopenicillin N Synthase, Chain"/>
    <property type="match status" value="1"/>
</dbReference>
<dbReference type="SUPFAM" id="SSF51197">
    <property type="entry name" value="Clavaminate synthase-like"/>
    <property type="match status" value="1"/>
</dbReference>
<reference evidence="8" key="1">
    <citation type="submission" date="2016-05" db="EMBL/GenBank/DDBJ databases">
        <title>Comparative genomics of biotechnologically important yeasts.</title>
        <authorList>
            <consortium name="DOE Joint Genome Institute"/>
            <person name="Riley R."/>
            <person name="Haridas S."/>
            <person name="Wolfe K.H."/>
            <person name="Lopes M.R."/>
            <person name="Hittinger C.T."/>
            <person name="Goker M."/>
            <person name="Salamov A."/>
            <person name="Wisecaver J."/>
            <person name="Long T.M."/>
            <person name="Aerts A.L."/>
            <person name="Barry K."/>
            <person name="Choi C."/>
            <person name="Clum A."/>
            <person name="Coughlan A.Y."/>
            <person name="Deshpande S."/>
            <person name="Douglass A.P."/>
            <person name="Hanson S.J."/>
            <person name="Klenk H.-P."/>
            <person name="Labutti K."/>
            <person name="Lapidus A."/>
            <person name="Lindquist E."/>
            <person name="Lipzen A."/>
            <person name="Meier-Kolthoff J.P."/>
            <person name="Ohm R.A."/>
            <person name="Otillar R.P."/>
            <person name="Pangilinan J."/>
            <person name="Peng Y."/>
            <person name="Rokas A."/>
            <person name="Rosa C.A."/>
            <person name="Scheuner C."/>
            <person name="Sibirny A.A."/>
            <person name="Slot J.C."/>
            <person name="Stielow J.B."/>
            <person name="Sun H."/>
            <person name="Kurtzman C.P."/>
            <person name="Blackwell M."/>
            <person name="Grigoriev I.V."/>
            <person name="Jeffries T.W."/>
        </authorList>
    </citation>
    <scope>NUCLEOTIDE SEQUENCE [LARGE SCALE GENOMIC DNA]</scope>
    <source>
        <strain evidence="8">NRRL Y-2460</strain>
    </source>
</reference>
<dbReference type="PRINTS" id="PR00682">
    <property type="entry name" value="IPNSYNTHASE"/>
</dbReference>
<dbReference type="InterPro" id="IPR044861">
    <property type="entry name" value="IPNS-like_FE2OG_OXY"/>
</dbReference>
<gene>
    <name evidence="7" type="ORF">PACTADRAFT_66530</name>
</gene>
<evidence type="ECO:0000256" key="1">
    <source>
        <dbReference type="ARBA" id="ARBA00008056"/>
    </source>
</evidence>
<dbReference type="Pfam" id="PF14226">
    <property type="entry name" value="DIOX_N"/>
    <property type="match status" value="1"/>
</dbReference>
<dbReference type="PANTHER" id="PTHR10209:SF804">
    <property type="entry name" value="FE2OG DIOXYGENASE DOMAIN-CONTAINING PROTEIN"/>
    <property type="match status" value="1"/>
</dbReference>
<organism evidence="7 8">
    <name type="scientific">Pachysolen tannophilus NRRL Y-2460</name>
    <dbReference type="NCBI Taxonomy" id="669874"/>
    <lineage>
        <taxon>Eukaryota</taxon>
        <taxon>Fungi</taxon>
        <taxon>Dikarya</taxon>
        <taxon>Ascomycota</taxon>
        <taxon>Saccharomycotina</taxon>
        <taxon>Pichiomycetes</taxon>
        <taxon>Pachysolenaceae</taxon>
        <taxon>Pachysolen</taxon>
    </lineage>
</organism>